<dbReference type="RefSeq" id="WP_050657818.1">
    <property type="nucleotide sequence ID" value="NZ_JBLXAC010000002.1"/>
</dbReference>
<comment type="subcellular location">
    <subcellularLocation>
        <location evidence="1">Peroxisome</location>
    </subcellularLocation>
</comment>
<dbReference type="CDD" id="cd06558">
    <property type="entry name" value="crotonase-like"/>
    <property type="match status" value="1"/>
</dbReference>
<dbReference type="OrthoDB" id="9777711at2"/>
<keyword evidence="3" id="KW-0576">Peroxisome</keyword>
<dbReference type="EMBL" id="RJUL01000001">
    <property type="protein sequence ID" value="ROQ30531.1"/>
    <property type="molecule type" value="Genomic_DNA"/>
</dbReference>
<dbReference type="GO" id="GO:0004165">
    <property type="term" value="F:delta(3)-delta(2)-enoyl-CoA isomerase activity"/>
    <property type="evidence" value="ECO:0007669"/>
    <property type="project" value="UniProtKB-ARBA"/>
</dbReference>
<dbReference type="PANTHER" id="PTHR43684">
    <property type="match status" value="1"/>
</dbReference>
<sequence>MTDFVQSAVADGVMTVTLNRIDKKNALTQAMYDGLTAALSQADTDPAVKVVLLVGNNDVFCAGNDLEDFLTLKELGPDSPILRFLTTLVRFKKPLMAAVAGPAVGIGTTVLLHCDLVLADKAARFQLPFVALGLCAEAGSSVLLADRVGQAKANEWLLTGKPFKADEALAHGLINQVVDGQVCEIATAMAKQVAQLPSGAMMATKALIRQPNQARAEKAIFDEAEQFVRLLKGDECKAAIKAFFTRR</sequence>
<dbReference type="AlphaFoldDB" id="A0A3N1PTV2"/>
<protein>
    <submittedName>
        <fullName evidence="5">Enoyl-CoA hydratase/carnithine racemase</fullName>
    </submittedName>
</protein>
<dbReference type="Gene3D" id="1.10.12.10">
    <property type="entry name" value="Lyase 2-enoyl-coa Hydratase, Chain A, domain 2"/>
    <property type="match status" value="1"/>
</dbReference>
<proteinExistence type="inferred from homology"/>
<dbReference type="Proteomes" id="UP000268033">
    <property type="component" value="Unassembled WGS sequence"/>
</dbReference>
<accession>A0A3N1PTV2</accession>
<dbReference type="InterPro" id="IPR029045">
    <property type="entry name" value="ClpP/crotonase-like_dom_sf"/>
</dbReference>
<keyword evidence="6" id="KW-1185">Reference proteome</keyword>
<dbReference type="InterPro" id="IPR001753">
    <property type="entry name" value="Enoyl-CoA_hydra/iso"/>
</dbReference>
<dbReference type="Pfam" id="PF00378">
    <property type="entry name" value="ECH_1"/>
    <property type="match status" value="1"/>
</dbReference>
<dbReference type="STRING" id="584787.GCA_001247655_01811"/>
<evidence type="ECO:0000256" key="1">
    <source>
        <dbReference type="ARBA" id="ARBA00004275"/>
    </source>
</evidence>
<evidence type="ECO:0000256" key="3">
    <source>
        <dbReference type="ARBA" id="ARBA00023140"/>
    </source>
</evidence>
<reference evidence="5 6" key="1">
    <citation type="submission" date="2018-11" db="EMBL/GenBank/DDBJ databases">
        <title>Genomic Encyclopedia of Type Strains, Phase IV (KMG-IV): sequencing the most valuable type-strain genomes for metagenomic binning, comparative biology and taxonomic classification.</title>
        <authorList>
            <person name="Goeker M."/>
        </authorList>
    </citation>
    <scope>NUCLEOTIDE SEQUENCE [LARGE SCALE GENOMIC DNA]</scope>
    <source>
        <strain evidence="5 6">DSM 21945</strain>
    </source>
</reference>
<evidence type="ECO:0000313" key="6">
    <source>
        <dbReference type="Proteomes" id="UP000268033"/>
    </source>
</evidence>
<name>A0A3N1PTV2_9GAMM</name>
<evidence type="ECO:0000313" key="5">
    <source>
        <dbReference type="EMBL" id="ROQ30531.1"/>
    </source>
</evidence>
<dbReference type="PANTHER" id="PTHR43684:SF1">
    <property type="entry name" value="ENOYL-COA DELTA ISOMERASE 2"/>
    <property type="match status" value="1"/>
</dbReference>
<dbReference type="SUPFAM" id="SSF52096">
    <property type="entry name" value="ClpP/crotonase"/>
    <property type="match status" value="1"/>
</dbReference>
<dbReference type="InterPro" id="IPR051053">
    <property type="entry name" value="ECH/Chromodomain_protein"/>
</dbReference>
<organism evidence="5 6">
    <name type="scientific">Gallaecimonas pentaromativorans</name>
    <dbReference type="NCBI Taxonomy" id="584787"/>
    <lineage>
        <taxon>Bacteria</taxon>
        <taxon>Pseudomonadati</taxon>
        <taxon>Pseudomonadota</taxon>
        <taxon>Gammaproteobacteria</taxon>
        <taxon>Enterobacterales</taxon>
        <taxon>Gallaecimonadaceae</taxon>
        <taxon>Gallaecimonas</taxon>
    </lineage>
</organism>
<keyword evidence="4" id="KW-0413">Isomerase</keyword>
<comment type="caution">
    <text evidence="5">The sequence shown here is derived from an EMBL/GenBank/DDBJ whole genome shotgun (WGS) entry which is preliminary data.</text>
</comment>
<dbReference type="Gene3D" id="3.90.226.10">
    <property type="entry name" value="2-enoyl-CoA Hydratase, Chain A, domain 1"/>
    <property type="match status" value="1"/>
</dbReference>
<gene>
    <name evidence="5" type="ORF">EDC28_101217</name>
</gene>
<dbReference type="InterPro" id="IPR014748">
    <property type="entry name" value="Enoyl-CoA_hydra_C"/>
</dbReference>
<comment type="similarity">
    <text evidence="2">Belongs to the enoyl-CoA hydratase/isomerase family.</text>
</comment>
<evidence type="ECO:0000256" key="4">
    <source>
        <dbReference type="ARBA" id="ARBA00023235"/>
    </source>
</evidence>
<evidence type="ECO:0000256" key="2">
    <source>
        <dbReference type="ARBA" id="ARBA00005254"/>
    </source>
</evidence>